<dbReference type="GeneID" id="136818218"/>
<dbReference type="EnsemblMetazoa" id="CLYHEMT005195.1">
    <property type="protein sequence ID" value="CLYHEMP005195.1"/>
    <property type="gene ID" value="CLYHEMG005195"/>
</dbReference>
<keyword evidence="2" id="KW-1185">Reference proteome</keyword>
<proteinExistence type="predicted"/>
<dbReference type="Proteomes" id="UP000594262">
    <property type="component" value="Unplaced"/>
</dbReference>
<reference evidence="1" key="1">
    <citation type="submission" date="2021-01" db="UniProtKB">
        <authorList>
            <consortium name="EnsemblMetazoa"/>
        </authorList>
    </citation>
    <scope>IDENTIFICATION</scope>
</reference>
<dbReference type="RefSeq" id="XP_066930683.1">
    <property type="nucleotide sequence ID" value="XM_067074582.1"/>
</dbReference>
<dbReference type="AlphaFoldDB" id="A0A7M5UZW0"/>
<sequence>MGSWLSFEKDHESVENVKKYCESVVFVRFYGQTNSMKSNEMDHEEVDAGGKVKSKLGIILHELDREIKKAPTISEFEITEPMKEMLKKLAAIRVCIEDCETEEDCFKRLLEDAEQFVKIYRQRGQISESCDDDHDFYWGTRQQMLFGKVIVDWLPDHIENQSRPMDPIFGVLFNPTGGLVGPGDLQWMHNALYDDLGPFAYHSAVHDAFGYLKTNHNSGPGYCYLNKGIFGDWSPFGGQLSGLRYWKQVLAVAKPDEAKLERFVLR</sequence>
<protein>
    <submittedName>
        <fullName evidence="1">Uncharacterized protein</fullName>
    </submittedName>
</protein>
<evidence type="ECO:0000313" key="2">
    <source>
        <dbReference type="Proteomes" id="UP000594262"/>
    </source>
</evidence>
<dbReference type="OrthoDB" id="6020736at2759"/>
<evidence type="ECO:0000313" key="1">
    <source>
        <dbReference type="EnsemblMetazoa" id="CLYHEMP005195.1"/>
    </source>
</evidence>
<accession>A0A7M5UZW0</accession>
<name>A0A7M5UZW0_9CNID</name>
<organism evidence="1 2">
    <name type="scientific">Clytia hemisphaerica</name>
    <dbReference type="NCBI Taxonomy" id="252671"/>
    <lineage>
        <taxon>Eukaryota</taxon>
        <taxon>Metazoa</taxon>
        <taxon>Cnidaria</taxon>
        <taxon>Hydrozoa</taxon>
        <taxon>Hydroidolina</taxon>
        <taxon>Leptothecata</taxon>
        <taxon>Obeliida</taxon>
        <taxon>Clytiidae</taxon>
        <taxon>Clytia</taxon>
    </lineage>
</organism>